<name>A0AAV4DRK5_9GAST</name>
<keyword evidence="3" id="KW-1185">Reference proteome</keyword>
<feature type="compositionally biased region" description="Polar residues" evidence="1">
    <location>
        <begin position="70"/>
        <end position="92"/>
    </location>
</feature>
<evidence type="ECO:0000313" key="2">
    <source>
        <dbReference type="EMBL" id="GFO46869.1"/>
    </source>
</evidence>
<accession>A0AAV4DRK5</accession>
<evidence type="ECO:0000313" key="3">
    <source>
        <dbReference type="Proteomes" id="UP000735302"/>
    </source>
</evidence>
<reference evidence="2 3" key="1">
    <citation type="journal article" date="2021" name="Elife">
        <title>Chloroplast acquisition without the gene transfer in kleptoplastic sea slugs, Plakobranchus ocellatus.</title>
        <authorList>
            <person name="Maeda T."/>
            <person name="Takahashi S."/>
            <person name="Yoshida T."/>
            <person name="Shimamura S."/>
            <person name="Takaki Y."/>
            <person name="Nagai Y."/>
            <person name="Toyoda A."/>
            <person name="Suzuki Y."/>
            <person name="Arimoto A."/>
            <person name="Ishii H."/>
            <person name="Satoh N."/>
            <person name="Nishiyama T."/>
            <person name="Hasebe M."/>
            <person name="Maruyama T."/>
            <person name="Minagawa J."/>
            <person name="Obokata J."/>
            <person name="Shigenobu S."/>
        </authorList>
    </citation>
    <scope>NUCLEOTIDE SEQUENCE [LARGE SCALE GENOMIC DNA]</scope>
</reference>
<dbReference type="AlphaFoldDB" id="A0AAV4DRK5"/>
<gene>
    <name evidence="2" type="ORF">PoB_007337400</name>
</gene>
<dbReference type="EMBL" id="BLXT01008232">
    <property type="protein sequence ID" value="GFO46869.1"/>
    <property type="molecule type" value="Genomic_DNA"/>
</dbReference>
<feature type="region of interest" description="Disordered" evidence="1">
    <location>
        <begin position="31"/>
        <end position="92"/>
    </location>
</feature>
<feature type="compositionally biased region" description="Low complexity" evidence="1">
    <location>
        <begin position="37"/>
        <end position="46"/>
    </location>
</feature>
<evidence type="ECO:0000256" key="1">
    <source>
        <dbReference type="SAM" id="MobiDB-lite"/>
    </source>
</evidence>
<proteinExistence type="predicted"/>
<protein>
    <submittedName>
        <fullName evidence="2">Uncharacterized protein</fullName>
    </submittedName>
</protein>
<organism evidence="2 3">
    <name type="scientific">Plakobranchus ocellatus</name>
    <dbReference type="NCBI Taxonomy" id="259542"/>
    <lineage>
        <taxon>Eukaryota</taxon>
        <taxon>Metazoa</taxon>
        <taxon>Spiralia</taxon>
        <taxon>Lophotrochozoa</taxon>
        <taxon>Mollusca</taxon>
        <taxon>Gastropoda</taxon>
        <taxon>Heterobranchia</taxon>
        <taxon>Euthyneura</taxon>
        <taxon>Panpulmonata</taxon>
        <taxon>Sacoglossa</taxon>
        <taxon>Placobranchoidea</taxon>
        <taxon>Plakobranchidae</taxon>
        <taxon>Plakobranchus</taxon>
    </lineage>
</organism>
<dbReference type="Proteomes" id="UP000735302">
    <property type="component" value="Unassembled WGS sequence"/>
</dbReference>
<comment type="caution">
    <text evidence="2">The sequence shown here is derived from an EMBL/GenBank/DDBJ whole genome shotgun (WGS) entry which is preliminary data.</text>
</comment>
<sequence>MPSVDNLDEEQFLNFQIYEIQALQRQKHVSRLAGTYQQQQSPSPSSNLSEASRDSYPGPGYHTYRPLPMPSNQQEYYPERATTSYNTYEYLQ</sequence>